<evidence type="ECO:0000256" key="2">
    <source>
        <dbReference type="ARBA" id="ARBA00022692"/>
    </source>
</evidence>
<keyword evidence="4 5" id="KW-0472">Membrane</keyword>
<evidence type="ECO:0000256" key="3">
    <source>
        <dbReference type="ARBA" id="ARBA00022989"/>
    </source>
</evidence>
<accession>A0A0K1ZJ57</accession>
<evidence type="ECO:0000256" key="1">
    <source>
        <dbReference type="ARBA" id="ARBA00004141"/>
    </source>
</evidence>
<dbReference type="EMBL" id="LN899823">
    <property type="protein sequence ID" value="CUV25136.1"/>
    <property type="molecule type" value="Genomic_DNA"/>
</dbReference>
<organism evidence="7">
    <name type="scientific">Ralstonia solanacearum</name>
    <name type="common">Pseudomonas solanacearum</name>
    <dbReference type="NCBI Taxonomy" id="305"/>
    <lineage>
        <taxon>Bacteria</taxon>
        <taxon>Pseudomonadati</taxon>
        <taxon>Pseudomonadota</taxon>
        <taxon>Betaproteobacteria</taxon>
        <taxon>Burkholderiales</taxon>
        <taxon>Burkholderiaceae</taxon>
        <taxon>Ralstonia</taxon>
        <taxon>Ralstonia solanacearum species complex</taxon>
    </lineage>
</organism>
<dbReference type="InterPro" id="IPR051598">
    <property type="entry name" value="TSUP/Inactive_protease-like"/>
</dbReference>
<proteinExistence type="inferred from homology"/>
<reference evidence="7" key="1">
    <citation type="submission" date="2015-10" db="EMBL/GenBank/DDBJ databases">
        <authorList>
            <person name="Gilbert D.G."/>
        </authorList>
    </citation>
    <scope>NUCLEOTIDE SEQUENCE</scope>
    <source>
        <strain evidence="7">Phyl III-seqv23</strain>
    </source>
</reference>
<protein>
    <recommendedName>
        <fullName evidence="5">Probable membrane transporter protein</fullName>
    </recommendedName>
</protein>
<dbReference type="EMBL" id="LN899820">
    <property type="protein sequence ID" value="CUV54399.1"/>
    <property type="molecule type" value="Genomic_DNA"/>
</dbReference>
<evidence type="ECO:0000313" key="14">
    <source>
        <dbReference type="EMBL" id="UZF15928.1"/>
    </source>
</evidence>
<gene>
    <name evidence="14" type="ORF">LH706_05645</name>
    <name evidence="13" type="ORF">RD1301_v1_440016</name>
    <name evidence="6" type="ORF">RSP824_04955</name>
    <name evidence="7" type="ORF">RUN1744_v1_840063</name>
    <name evidence="8" type="ORF">RUN1985_v1_280054</name>
    <name evidence="12" type="ORF">RUN215_v1_340014</name>
    <name evidence="9" type="ORF">TD1301_v1_1760031</name>
    <name evidence="10" type="ORF">TF3108_v1_70093</name>
    <name evidence="11" type="ORF">TO10_v1_100115</name>
</gene>
<sequence>MTLAYTLSGLLVGLLVGLTGVGGGSLMTPLLTLMFGFSPATAVGTDLAFASLTKSVGTIAHRNHGHVRWDIVKLLCLGSVPAALVTVAVLKMAGNLDVRWMHIIRVTIGVSVILTVVSVLFRQRVLGWLARNPRYRLQGSALAIATVMIGSALGVLVTVSSIGAGAVGATLILILYPELKSAEVAGTDIAYAVPLTAVAGLGHMYLGTIDWNLLASLLVGSIPGIWLGARLSKNLPERLVRGALAATLTVTAIKLVS</sequence>
<feature type="transmembrane region" description="Helical" evidence="5">
    <location>
        <begin position="100"/>
        <end position="121"/>
    </location>
</feature>
<dbReference type="PATRIC" id="fig|305.108.peg.2110"/>
<reference evidence="14" key="4">
    <citation type="submission" date="2021-10" db="EMBL/GenBank/DDBJ databases">
        <title>Complete genome sequences of five Ralstonia solancearum strains isolated from sunflower.</title>
        <authorList>
            <person name="She X."/>
            <person name="He Z."/>
        </authorList>
    </citation>
    <scope>NUCLEOTIDE SEQUENCE</scope>
    <source>
        <strain evidence="14">RS638</strain>
    </source>
</reference>
<evidence type="ECO:0000313" key="6">
    <source>
        <dbReference type="EMBL" id="AYA45880.1"/>
    </source>
</evidence>
<evidence type="ECO:0000313" key="15">
    <source>
        <dbReference type="Proteomes" id="UP000262427"/>
    </source>
</evidence>
<keyword evidence="2 5" id="KW-0812">Transmembrane</keyword>
<reference evidence="6" key="2">
    <citation type="submission" date="2018-01" db="EMBL/GenBank/DDBJ databases">
        <title>Ralstonia pseudosolanacearum P824 infects blueberry.</title>
        <authorList>
            <person name="Bocsanczy A.M."/>
            <person name="Norman D.J."/>
        </authorList>
    </citation>
    <scope>NUCLEOTIDE SEQUENCE</scope>
    <source>
        <strain evidence="6">P824</strain>
    </source>
</reference>
<dbReference type="PANTHER" id="PTHR43701:SF2">
    <property type="entry name" value="MEMBRANE TRANSPORTER PROTEIN YJNA-RELATED"/>
    <property type="match status" value="1"/>
</dbReference>
<dbReference type="EMBL" id="CP025741">
    <property type="protein sequence ID" value="AYA45880.1"/>
    <property type="molecule type" value="Genomic_DNA"/>
</dbReference>
<comment type="similarity">
    <text evidence="5">Belongs to the 4-toluene sulfonate uptake permease (TSUP) (TC 2.A.102) family.</text>
</comment>
<evidence type="ECO:0000313" key="8">
    <source>
        <dbReference type="EMBL" id="CUV28739.1"/>
    </source>
</evidence>
<evidence type="ECO:0000313" key="12">
    <source>
        <dbReference type="EMBL" id="CUV54399.1"/>
    </source>
</evidence>
<feature type="transmembrane region" description="Helical" evidence="5">
    <location>
        <begin position="142"/>
        <end position="175"/>
    </location>
</feature>
<evidence type="ECO:0000313" key="11">
    <source>
        <dbReference type="EMBL" id="CUV43790.1"/>
    </source>
</evidence>
<dbReference type="GO" id="GO:0005886">
    <property type="term" value="C:plasma membrane"/>
    <property type="evidence" value="ECO:0007669"/>
    <property type="project" value="UniProtKB-SubCell"/>
</dbReference>
<keyword evidence="3 5" id="KW-1133">Transmembrane helix</keyword>
<feature type="transmembrane region" description="Helical" evidence="5">
    <location>
        <begin position="33"/>
        <end position="53"/>
    </location>
</feature>
<dbReference type="EMBL" id="LN899827">
    <property type="protein sequence ID" value="CUV43790.1"/>
    <property type="molecule type" value="Genomic_DNA"/>
</dbReference>
<dbReference type="EMBL" id="LN899825">
    <property type="protein sequence ID" value="CUV35962.1"/>
    <property type="molecule type" value="Genomic_DNA"/>
</dbReference>
<dbReference type="InterPro" id="IPR002781">
    <property type="entry name" value="TM_pro_TauE-like"/>
</dbReference>
<reference evidence="15" key="3">
    <citation type="submission" date="2018-01" db="EMBL/GenBank/DDBJ databases">
        <title>Raltonia solanacearum P824 infects blueberry.</title>
        <authorList>
            <person name="Bocsanczy A.M."/>
            <person name="Norman D.J."/>
        </authorList>
    </citation>
    <scope>NUCLEOTIDE SEQUENCE [LARGE SCALE GENOMIC DNA]</scope>
    <source>
        <strain evidence="15">P824</strain>
    </source>
</reference>
<dbReference type="EMBL" id="CP085043">
    <property type="protein sequence ID" value="UZF15928.1"/>
    <property type="molecule type" value="Genomic_DNA"/>
</dbReference>
<keyword evidence="5" id="KW-1003">Cell membrane</keyword>
<feature type="transmembrane region" description="Helical" evidence="5">
    <location>
        <begin position="74"/>
        <end position="94"/>
    </location>
</feature>
<evidence type="ECO:0000313" key="9">
    <source>
        <dbReference type="EMBL" id="CUV35962.1"/>
    </source>
</evidence>
<dbReference type="EMBL" id="LN899824">
    <property type="protein sequence ID" value="CUV28739.1"/>
    <property type="molecule type" value="Genomic_DNA"/>
</dbReference>
<evidence type="ECO:0000313" key="13">
    <source>
        <dbReference type="EMBL" id="CUV59463.1"/>
    </source>
</evidence>
<evidence type="ECO:0000256" key="4">
    <source>
        <dbReference type="ARBA" id="ARBA00023136"/>
    </source>
</evidence>
<feature type="transmembrane region" description="Helical" evidence="5">
    <location>
        <begin position="211"/>
        <end position="229"/>
    </location>
</feature>
<dbReference type="Proteomes" id="UP000262427">
    <property type="component" value="Chromosome CM"/>
</dbReference>
<comment type="subcellular location">
    <subcellularLocation>
        <location evidence="5">Cell membrane</location>
        <topology evidence="5">Multi-pass membrane protein</topology>
    </subcellularLocation>
    <subcellularLocation>
        <location evidence="1">Membrane</location>
        <topology evidence="1">Multi-pass membrane protein</topology>
    </subcellularLocation>
</comment>
<dbReference type="EMBL" id="LN899826">
    <property type="protein sequence ID" value="CUV38112.1"/>
    <property type="molecule type" value="Genomic_DNA"/>
</dbReference>
<dbReference type="PANTHER" id="PTHR43701">
    <property type="entry name" value="MEMBRANE TRANSPORTER PROTEIN MJ0441-RELATED"/>
    <property type="match status" value="1"/>
</dbReference>
<dbReference type="AlphaFoldDB" id="A0A0K1ZJ57"/>
<dbReference type="EMBL" id="LN899822">
    <property type="protein sequence ID" value="CUV59463.1"/>
    <property type="molecule type" value="Genomic_DNA"/>
</dbReference>
<name>A0A0K1ZJ57_RALSL</name>
<evidence type="ECO:0000313" key="10">
    <source>
        <dbReference type="EMBL" id="CUV38112.1"/>
    </source>
</evidence>
<dbReference type="Pfam" id="PF01925">
    <property type="entry name" value="TauE"/>
    <property type="match status" value="1"/>
</dbReference>
<evidence type="ECO:0000313" key="7">
    <source>
        <dbReference type="EMBL" id="CUV25136.1"/>
    </source>
</evidence>
<evidence type="ECO:0000256" key="5">
    <source>
        <dbReference type="RuleBase" id="RU363041"/>
    </source>
</evidence>